<dbReference type="Proteomes" id="UP001139887">
    <property type="component" value="Unassembled WGS sequence"/>
</dbReference>
<evidence type="ECO:0000256" key="1">
    <source>
        <dbReference type="ARBA" id="ARBA00022723"/>
    </source>
</evidence>
<evidence type="ECO:0000259" key="6">
    <source>
        <dbReference type="PROSITE" id="PS50016"/>
    </source>
</evidence>
<dbReference type="Gene3D" id="3.30.40.10">
    <property type="entry name" value="Zinc/RING finger domain, C3HC4 (zinc finger)"/>
    <property type="match status" value="1"/>
</dbReference>
<feature type="region of interest" description="Disordered" evidence="5">
    <location>
        <begin position="37"/>
        <end position="56"/>
    </location>
</feature>
<evidence type="ECO:0000256" key="4">
    <source>
        <dbReference type="PROSITE-ProRule" id="PRU00146"/>
    </source>
</evidence>
<reference evidence="7" key="1">
    <citation type="submission" date="2022-07" db="EMBL/GenBank/DDBJ databases">
        <title>Phylogenomic reconstructions and comparative analyses of Kickxellomycotina fungi.</title>
        <authorList>
            <person name="Reynolds N.K."/>
            <person name="Stajich J.E."/>
            <person name="Barry K."/>
            <person name="Grigoriev I.V."/>
            <person name="Crous P."/>
            <person name="Smith M.E."/>
        </authorList>
    </citation>
    <scope>NUCLEOTIDE SEQUENCE</scope>
    <source>
        <strain evidence="7">NRRL 1566</strain>
    </source>
</reference>
<dbReference type="OrthoDB" id="5863171at2759"/>
<keyword evidence="1" id="KW-0479">Metal-binding</keyword>
<feature type="compositionally biased region" description="Low complexity" evidence="5">
    <location>
        <begin position="498"/>
        <end position="509"/>
    </location>
</feature>
<evidence type="ECO:0000256" key="3">
    <source>
        <dbReference type="ARBA" id="ARBA00022833"/>
    </source>
</evidence>
<comment type="caution">
    <text evidence="7">The sequence shown here is derived from an EMBL/GenBank/DDBJ whole genome shotgun (WGS) entry which is preliminary data.</text>
</comment>
<dbReference type="SMART" id="SM00249">
    <property type="entry name" value="PHD"/>
    <property type="match status" value="1"/>
</dbReference>
<keyword evidence="2 4" id="KW-0863">Zinc-finger</keyword>
<name>A0A9W8IK35_9FUNG</name>
<feature type="domain" description="PHD-type" evidence="6">
    <location>
        <begin position="407"/>
        <end position="462"/>
    </location>
</feature>
<feature type="compositionally biased region" description="Polar residues" evidence="5">
    <location>
        <begin position="20"/>
        <end position="31"/>
    </location>
</feature>
<proteinExistence type="predicted"/>
<dbReference type="InterPro" id="IPR001965">
    <property type="entry name" value="Znf_PHD"/>
</dbReference>
<protein>
    <recommendedName>
        <fullName evidence="6">PHD-type domain-containing protein</fullName>
    </recommendedName>
</protein>
<evidence type="ECO:0000313" key="8">
    <source>
        <dbReference type="Proteomes" id="UP001139887"/>
    </source>
</evidence>
<feature type="region of interest" description="Disordered" evidence="5">
    <location>
        <begin position="199"/>
        <end position="229"/>
    </location>
</feature>
<accession>A0A9W8IK35</accession>
<keyword evidence="3" id="KW-0862">Zinc</keyword>
<evidence type="ECO:0000256" key="2">
    <source>
        <dbReference type="ARBA" id="ARBA00022771"/>
    </source>
</evidence>
<sequence>MLSTNTVAKPHMGSGLSGHYTASSQRRATVDTTASAGQYTTDTQQQQQQRSNSLGVDGSVTFSDSSAAAASAFALAASTAMSATTSSAVTTAAAAFAAAAAAAAAATAPGGGALAQMGTEPRSSSLPLMHTAGMQSMGSYRQADNGGSPLVAPRPVPAQQMVPPSWMLAALPLEMLLGMSGASHKQKIINDVFFTPEERHESPQLTPVSDADDARPRLPGIPSDGLEGMDPSADLALFADLQGSESRSVWGEIDAACASSPRQSSPAATVTSDYEDAPAIKARASADGRSLLSAHVAQAKSQYACGDSDTVSLSGESCVDTAGPVATRESLRPTIFEELSQNGVDWCRYCGTTEGINWRPGPWGKRTLCNKHGCDYKGYGFASKMPRLNLKSFADESLDERIRPVLQTFCQMCQQDSSHCDNILVHCDGCHRAYHQACHPDGIASTDVSFDTPWYCELSCRDNARRRRILVELPKCRLPYMCSPRHTQAGHASHDLSLRTATSSPASRSTRTRKRKAICASPEPLQGIDAMSVDPSKVRKSSRVVRPSVKRLESSSYTI</sequence>
<keyword evidence="8" id="KW-1185">Reference proteome</keyword>
<evidence type="ECO:0000256" key="5">
    <source>
        <dbReference type="SAM" id="MobiDB-lite"/>
    </source>
</evidence>
<dbReference type="GO" id="GO:0008270">
    <property type="term" value="F:zinc ion binding"/>
    <property type="evidence" value="ECO:0007669"/>
    <property type="project" value="UniProtKB-KW"/>
</dbReference>
<feature type="region of interest" description="Disordered" evidence="5">
    <location>
        <begin position="1"/>
        <end position="31"/>
    </location>
</feature>
<dbReference type="InterPro" id="IPR011011">
    <property type="entry name" value="Znf_FYVE_PHD"/>
</dbReference>
<gene>
    <name evidence="7" type="ORF">IWW36_000139</name>
</gene>
<dbReference type="PROSITE" id="PS50016">
    <property type="entry name" value="ZF_PHD_2"/>
    <property type="match status" value="1"/>
</dbReference>
<dbReference type="Gene3D" id="3.30.50.10">
    <property type="entry name" value="Erythroid Transcription Factor GATA-1, subunit A"/>
    <property type="match status" value="1"/>
</dbReference>
<dbReference type="InterPro" id="IPR013088">
    <property type="entry name" value="Znf_NHR/GATA"/>
</dbReference>
<organism evidence="7 8">
    <name type="scientific">Coemansia brasiliensis</name>
    <dbReference type="NCBI Taxonomy" id="2650707"/>
    <lineage>
        <taxon>Eukaryota</taxon>
        <taxon>Fungi</taxon>
        <taxon>Fungi incertae sedis</taxon>
        <taxon>Zoopagomycota</taxon>
        <taxon>Kickxellomycotina</taxon>
        <taxon>Kickxellomycetes</taxon>
        <taxon>Kickxellales</taxon>
        <taxon>Kickxellaceae</taxon>
        <taxon>Coemansia</taxon>
    </lineage>
</organism>
<dbReference type="SUPFAM" id="SSF57903">
    <property type="entry name" value="FYVE/PHD zinc finger"/>
    <property type="match status" value="1"/>
</dbReference>
<dbReference type="EMBL" id="JANBUW010000002">
    <property type="protein sequence ID" value="KAJ2852511.1"/>
    <property type="molecule type" value="Genomic_DNA"/>
</dbReference>
<dbReference type="AlphaFoldDB" id="A0A9W8IK35"/>
<feature type="compositionally biased region" description="Low complexity" evidence="5">
    <location>
        <begin position="38"/>
        <end position="49"/>
    </location>
</feature>
<feature type="region of interest" description="Disordered" evidence="5">
    <location>
        <begin position="526"/>
        <end position="545"/>
    </location>
</feature>
<feature type="region of interest" description="Disordered" evidence="5">
    <location>
        <begin position="491"/>
        <end position="518"/>
    </location>
</feature>
<dbReference type="GO" id="GO:0006355">
    <property type="term" value="P:regulation of DNA-templated transcription"/>
    <property type="evidence" value="ECO:0007669"/>
    <property type="project" value="InterPro"/>
</dbReference>
<evidence type="ECO:0000313" key="7">
    <source>
        <dbReference type="EMBL" id="KAJ2852511.1"/>
    </source>
</evidence>
<dbReference type="InterPro" id="IPR013083">
    <property type="entry name" value="Znf_RING/FYVE/PHD"/>
</dbReference>
<dbReference type="InterPro" id="IPR019787">
    <property type="entry name" value="Znf_PHD-finger"/>
</dbReference>